<dbReference type="EMBL" id="BMLT01000021">
    <property type="protein sequence ID" value="GGO89076.1"/>
    <property type="molecule type" value="Genomic_DNA"/>
</dbReference>
<name>A0A918DYK7_9GAMM</name>
<accession>A0A918DYK7</accession>
<reference evidence="1 2" key="1">
    <citation type="journal article" date="2014" name="Int. J. Syst. Evol. Microbiol.">
        <title>Complete genome sequence of Corynebacterium casei LMG S-19264T (=DSM 44701T), isolated from a smear-ripened cheese.</title>
        <authorList>
            <consortium name="US DOE Joint Genome Institute (JGI-PGF)"/>
            <person name="Walter F."/>
            <person name="Albersmeier A."/>
            <person name="Kalinowski J."/>
            <person name="Ruckert C."/>
        </authorList>
    </citation>
    <scope>NUCLEOTIDE SEQUENCE [LARGE SCALE GENOMIC DNA]</scope>
    <source>
        <strain evidence="1 2">CGMCC 1.7286</strain>
    </source>
</reference>
<proteinExistence type="predicted"/>
<evidence type="ECO:0000313" key="1">
    <source>
        <dbReference type="EMBL" id="GGO89076.1"/>
    </source>
</evidence>
<dbReference type="RefSeq" id="WP_188862992.1">
    <property type="nucleotide sequence ID" value="NZ_BMLT01000021.1"/>
</dbReference>
<organism evidence="1 2">
    <name type="scientific">Marinobacterium nitratireducens</name>
    <dbReference type="NCBI Taxonomy" id="518897"/>
    <lineage>
        <taxon>Bacteria</taxon>
        <taxon>Pseudomonadati</taxon>
        <taxon>Pseudomonadota</taxon>
        <taxon>Gammaproteobacteria</taxon>
        <taxon>Oceanospirillales</taxon>
        <taxon>Oceanospirillaceae</taxon>
        <taxon>Marinobacterium</taxon>
    </lineage>
</organism>
<evidence type="ECO:0000313" key="2">
    <source>
        <dbReference type="Proteomes" id="UP000599578"/>
    </source>
</evidence>
<keyword evidence="2" id="KW-1185">Reference proteome</keyword>
<dbReference type="Proteomes" id="UP000599578">
    <property type="component" value="Unassembled WGS sequence"/>
</dbReference>
<sequence>MGMSYFFRLPVRPDDRIDDEGRTHNCLRDAKGYSLDDEEDFAAAAFAINHHDDLVEALRIAVGSIEEICQERGVPKPNSTIDRCNRVLAEADRAVESCTPKQPE</sequence>
<gene>
    <name evidence="1" type="ORF">GCM10011348_45980</name>
</gene>
<dbReference type="AlphaFoldDB" id="A0A918DYK7"/>
<protein>
    <submittedName>
        <fullName evidence="1">Uncharacterized protein</fullName>
    </submittedName>
</protein>
<comment type="caution">
    <text evidence="1">The sequence shown here is derived from an EMBL/GenBank/DDBJ whole genome shotgun (WGS) entry which is preliminary data.</text>
</comment>